<sequence length="759" mass="84688">RPRRASIALKLRSDTNIKPKKTVDDHVEARVFGCQWELTPRGWHTVVKKSWALMPRTQMANRQSTFAFCTSTLAPPLERRGSAANSHANSTMASPNEATVPQLPLVTTQPGIAFPTEVMRLEASSITRSLLYPEQSSSTNPYNAMPIGDQITLNRLNGSRGTDSLGTSFIPPEPSLPTLPIHSFSTSPSEMLGTPYTLVYAHPFFRSSENSESSSYTTSSQSPNCTYIFAPNSAVLPTSFYLRDQQIPSPAVYSEIVLPLENGNGPVESSQFNPTYHNSATVSILSEQPISQDLLQRSHTISSPLHHVSASVPPLISPNSQDFPHLPTSPSLLAPPFIPDSTFSIETHSHLSDQSTPETNLVPKPPIALDQTDRREEALRISQQPAVSAIEKMRLFRQRIGQRSKKLTISDSSTEENSDIRQIEGPTESQIPQPAGQTALQKMQLFRERIRKDTGSVQIQLETSNSDPTPAVTKDNLTSPTEPVPARHTSPINNSYLESTGLDEMERDTVISSSEPIFATSTMCNLKLAELEDTKCTPIRSPSPIPSDEEDMNMAELEEHRMSPDTTELLEKNDKIGLENLEEAHESSVSQILLENLDDASVTTPNGIRTRPISVSPILDGHTHETPSTSKRKRSCGSTRNNSNNKRRNSRGSWKEKEYRYKRLRQLIIDDEGFVRIRIEWEGGSKKWGSARFTNELLEHVPKDIKEGRNLYNIVKRELAKKPHLFNQDARKQLAEKGLQITDESVLECSWNEEIMECR</sequence>
<dbReference type="EnsemblMetazoa" id="PPA20352.1">
    <property type="protein sequence ID" value="PPA20352.1"/>
    <property type="gene ID" value="WBGene00109906"/>
</dbReference>
<evidence type="ECO:0000256" key="1">
    <source>
        <dbReference type="SAM" id="MobiDB-lite"/>
    </source>
</evidence>
<dbReference type="Proteomes" id="UP000005239">
    <property type="component" value="Unassembled WGS sequence"/>
</dbReference>
<evidence type="ECO:0000313" key="2">
    <source>
        <dbReference type="EnsemblMetazoa" id="PPA20352.1"/>
    </source>
</evidence>
<feature type="region of interest" description="Disordered" evidence="1">
    <location>
        <begin position="602"/>
        <end position="654"/>
    </location>
</feature>
<proteinExistence type="predicted"/>
<organism evidence="2 3">
    <name type="scientific">Pristionchus pacificus</name>
    <name type="common">Parasitic nematode worm</name>
    <dbReference type="NCBI Taxonomy" id="54126"/>
    <lineage>
        <taxon>Eukaryota</taxon>
        <taxon>Metazoa</taxon>
        <taxon>Ecdysozoa</taxon>
        <taxon>Nematoda</taxon>
        <taxon>Chromadorea</taxon>
        <taxon>Rhabditida</taxon>
        <taxon>Rhabditina</taxon>
        <taxon>Diplogasteromorpha</taxon>
        <taxon>Diplogasteroidea</taxon>
        <taxon>Neodiplogasteridae</taxon>
        <taxon>Pristionchus</taxon>
    </lineage>
</organism>
<accession>A0A2A6CUP7</accession>
<protein>
    <submittedName>
        <fullName evidence="2">Uncharacterized protein</fullName>
    </submittedName>
</protein>
<feature type="region of interest" description="Disordered" evidence="1">
    <location>
        <begin position="406"/>
        <end position="435"/>
    </location>
</feature>
<feature type="region of interest" description="Disordered" evidence="1">
    <location>
        <begin position="462"/>
        <end position="493"/>
    </location>
</feature>
<reference evidence="2" key="2">
    <citation type="submission" date="2022-06" db="UniProtKB">
        <authorList>
            <consortium name="EnsemblMetazoa"/>
        </authorList>
    </citation>
    <scope>IDENTIFICATION</scope>
    <source>
        <strain evidence="2">PS312</strain>
    </source>
</reference>
<dbReference type="AlphaFoldDB" id="A0A2A6CUP7"/>
<accession>A0A8R1UEH8</accession>
<reference evidence="3" key="1">
    <citation type="journal article" date="2008" name="Nat. Genet.">
        <title>The Pristionchus pacificus genome provides a unique perspective on nematode lifestyle and parasitism.</title>
        <authorList>
            <person name="Dieterich C."/>
            <person name="Clifton S.W."/>
            <person name="Schuster L.N."/>
            <person name="Chinwalla A."/>
            <person name="Delehaunty K."/>
            <person name="Dinkelacker I."/>
            <person name="Fulton L."/>
            <person name="Fulton R."/>
            <person name="Godfrey J."/>
            <person name="Minx P."/>
            <person name="Mitreva M."/>
            <person name="Roeseler W."/>
            <person name="Tian H."/>
            <person name="Witte H."/>
            <person name="Yang S.P."/>
            <person name="Wilson R.K."/>
            <person name="Sommer R.J."/>
        </authorList>
    </citation>
    <scope>NUCLEOTIDE SEQUENCE [LARGE SCALE GENOMIC DNA]</scope>
    <source>
        <strain evidence="3">PS312</strain>
    </source>
</reference>
<evidence type="ECO:0000313" key="3">
    <source>
        <dbReference type="Proteomes" id="UP000005239"/>
    </source>
</evidence>
<feature type="compositionally biased region" description="Polar residues" evidence="1">
    <location>
        <begin position="83"/>
        <end position="97"/>
    </location>
</feature>
<gene>
    <name evidence="2" type="primary">WBGene00109906</name>
</gene>
<keyword evidence="3" id="KW-1185">Reference proteome</keyword>
<feature type="region of interest" description="Disordered" evidence="1">
    <location>
        <begin position="78"/>
        <end position="97"/>
    </location>
</feature>
<name>A0A2A6CUP7_PRIPA</name>